<reference evidence="1" key="1">
    <citation type="submission" date="2020-03" db="EMBL/GenBank/DDBJ databases">
        <title>The deep terrestrial virosphere.</title>
        <authorList>
            <person name="Holmfeldt K."/>
            <person name="Nilsson E."/>
            <person name="Simone D."/>
            <person name="Lopez-Fernandez M."/>
            <person name="Wu X."/>
            <person name="de Brujin I."/>
            <person name="Lundin D."/>
            <person name="Andersson A."/>
            <person name="Bertilsson S."/>
            <person name="Dopson M."/>
        </authorList>
    </citation>
    <scope>NUCLEOTIDE SEQUENCE</scope>
    <source>
        <strain evidence="1">MM415B03083</strain>
    </source>
</reference>
<sequence length="56" mass="6485">MADEQVEDLTCPFCGEPDFDKIGLKIHLERWCEEYEKLPRIDRRSLFGDATPKEGG</sequence>
<organism evidence="1">
    <name type="scientific">viral metagenome</name>
    <dbReference type="NCBI Taxonomy" id="1070528"/>
    <lineage>
        <taxon>unclassified sequences</taxon>
        <taxon>metagenomes</taxon>
        <taxon>organismal metagenomes</taxon>
    </lineage>
</organism>
<dbReference type="AlphaFoldDB" id="A0A6M3KZ47"/>
<proteinExistence type="predicted"/>
<protein>
    <submittedName>
        <fullName evidence="1">Uncharacterized protein</fullName>
    </submittedName>
</protein>
<dbReference type="EMBL" id="MT142672">
    <property type="protein sequence ID" value="QJA86962.1"/>
    <property type="molecule type" value="Genomic_DNA"/>
</dbReference>
<accession>A0A6M3KZ47</accession>
<gene>
    <name evidence="1" type="ORF">MM415B03083_0003</name>
</gene>
<evidence type="ECO:0000313" key="1">
    <source>
        <dbReference type="EMBL" id="QJA86962.1"/>
    </source>
</evidence>
<name>A0A6M3KZ47_9ZZZZ</name>